<evidence type="ECO:0000256" key="1">
    <source>
        <dbReference type="ARBA" id="ARBA00000815"/>
    </source>
</evidence>
<evidence type="ECO:0000256" key="9">
    <source>
        <dbReference type="HAMAP-Rule" id="MF_00060"/>
    </source>
</evidence>
<dbReference type="InterPro" id="IPR002828">
    <property type="entry name" value="SurE-like_Pase/nucleotidase"/>
</dbReference>
<dbReference type="Proteomes" id="UP001143372">
    <property type="component" value="Unassembled WGS sequence"/>
</dbReference>
<evidence type="ECO:0000256" key="7">
    <source>
        <dbReference type="ARBA" id="ARBA00022741"/>
    </source>
</evidence>
<feature type="binding site" evidence="9">
    <location>
        <position position="22"/>
    </location>
    <ligand>
        <name>a divalent metal cation</name>
        <dbReference type="ChEBI" id="CHEBI:60240"/>
    </ligand>
</feature>
<dbReference type="InterPro" id="IPR030048">
    <property type="entry name" value="SurE"/>
</dbReference>
<dbReference type="Gene3D" id="3.40.1210.10">
    <property type="entry name" value="Survival protein SurE-like phosphatase/nucleotidase"/>
    <property type="match status" value="1"/>
</dbReference>
<reference evidence="11" key="1">
    <citation type="journal article" date="2014" name="Int. J. Syst. Evol. Microbiol.">
        <title>Complete genome sequence of Corynebacterium casei LMG S-19264T (=DSM 44701T), isolated from a smear-ripened cheese.</title>
        <authorList>
            <consortium name="US DOE Joint Genome Institute (JGI-PGF)"/>
            <person name="Walter F."/>
            <person name="Albersmeier A."/>
            <person name="Kalinowski J."/>
            <person name="Ruckert C."/>
        </authorList>
    </citation>
    <scope>NUCLEOTIDE SEQUENCE</scope>
    <source>
        <strain evidence="11">VKM B-2347</strain>
    </source>
</reference>
<evidence type="ECO:0000313" key="11">
    <source>
        <dbReference type="EMBL" id="GLK67545.1"/>
    </source>
</evidence>
<evidence type="ECO:0000256" key="5">
    <source>
        <dbReference type="ARBA" id="ARBA00022490"/>
    </source>
</evidence>
<sequence>MARAHARRQLETRRMRILLTNDDGVHAEGLEALEQIASELSDDVWIVAPETDQSGASHSISLSDPLRLRELGEKRFAVRGTPSDCVIMGVRHVLADIRPDLILSGVNRGQNVAEDVTYSGTIAGAIEGTLLGIPSIALSQNFNREREIDDMFASARAHGADVVSRIIKAGFARDRLVNVNFPGCEANEVEGVAVTRQGQRNQELLKIEARTDGRGNPYFWIVFGRGRYEAGEGTDLAAIRDRRISVTPLKIDLTDEALFDGLEAVFAAD</sequence>
<dbReference type="Pfam" id="PF01975">
    <property type="entry name" value="SurE"/>
    <property type="match status" value="1"/>
</dbReference>
<dbReference type="PANTHER" id="PTHR30457:SF12">
    <property type="entry name" value="5'_3'-NUCLEOTIDASE SURE"/>
    <property type="match status" value="1"/>
</dbReference>
<keyword evidence="5 9" id="KW-0963">Cytoplasm</keyword>
<keyword evidence="12" id="KW-1185">Reference proteome</keyword>
<comment type="cofactor">
    <cofactor evidence="2">
        <name>Mg(2+)</name>
        <dbReference type="ChEBI" id="CHEBI:18420"/>
    </cofactor>
</comment>
<dbReference type="NCBIfam" id="NF001490">
    <property type="entry name" value="PRK00346.1-4"/>
    <property type="match status" value="1"/>
</dbReference>
<dbReference type="EMBL" id="BSFI01000006">
    <property type="protein sequence ID" value="GLK67545.1"/>
    <property type="molecule type" value="Genomic_DNA"/>
</dbReference>
<feature type="binding site" evidence="9">
    <location>
        <position position="107"/>
    </location>
    <ligand>
        <name>a divalent metal cation</name>
        <dbReference type="ChEBI" id="CHEBI:60240"/>
    </ligand>
</feature>
<reference evidence="11" key="2">
    <citation type="submission" date="2023-01" db="EMBL/GenBank/DDBJ databases">
        <authorList>
            <person name="Sun Q."/>
            <person name="Evtushenko L."/>
        </authorList>
    </citation>
    <scope>NUCLEOTIDE SEQUENCE</scope>
    <source>
        <strain evidence="11">VKM B-2347</strain>
    </source>
</reference>
<feature type="binding site" evidence="9">
    <location>
        <position position="54"/>
    </location>
    <ligand>
        <name>a divalent metal cation</name>
        <dbReference type="ChEBI" id="CHEBI:60240"/>
    </ligand>
</feature>
<keyword evidence="8 9" id="KW-0378">Hydrolase</keyword>
<dbReference type="AlphaFoldDB" id="A0A9W6IYJ8"/>
<dbReference type="GO" id="GO:0005737">
    <property type="term" value="C:cytoplasm"/>
    <property type="evidence" value="ECO:0007669"/>
    <property type="project" value="UniProtKB-SubCell"/>
</dbReference>
<dbReference type="GO" id="GO:0008254">
    <property type="term" value="F:3'-nucleotidase activity"/>
    <property type="evidence" value="ECO:0007669"/>
    <property type="project" value="TreeGrafter"/>
</dbReference>
<feature type="binding site" evidence="9">
    <location>
        <position position="23"/>
    </location>
    <ligand>
        <name>a divalent metal cation</name>
        <dbReference type="ChEBI" id="CHEBI:60240"/>
    </ligand>
</feature>
<evidence type="ECO:0000256" key="2">
    <source>
        <dbReference type="ARBA" id="ARBA00001946"/>
    </source>
</evidence>
<dbReference type="InterPro" id="IPR036523">
    <property type="entry name" value="SurE-like_sf"/>
</dbReference>
<keyword evidence="7 9" id="KW-0547">Nucleotide-binding</keyword>
<dbReference type="PANTHER" id="PTHR30457">
    <property type="entry name" value="5'-NUCLEOTIDASE SURE"/>
    <property type="match status" value="1"/>
</dbReference>
<dbReference type="GO" id="GO:0000166">
    <property type="term" value="F:nucleotide binding"/>
    <property type="evidence" value="ECO:0007669"/>
    <property type="project" value="UniProtKB-KW"/>
</dbReference>
<accession>A0A9W6IYJ8</accession>
<evidence type="ECO:0000259" key="10">
    <source>
        <dbReference type="Pfam" id="PF01975"/>
    </source>
</evidence>
<comment type="subcellular location">
    <subcellularLocation>
        <location evidence="3 9">Cytoplasm</location>
    </subcellularLocation>
</comment>
<evidence type="ECO:0000256" key="8">
    <source>
        <dbReference type="ARBA" id="ARBA00022801"/>
    </source>
</evidence>
<gene>
    <name evidence="9 11" type="primary">surE</name>
    <name evidence="11" type="ORF">GCM10008179_11830</name>
</gene>
<organism evidence="11 12">
    <name type="scientific">Hansschlegelia plantiphila</name>
    <dbReference type="NCBI Taxonomy" id="374655"/>
    <lineage>
        <taxon>Bacteria</taxon>
        <taxon>Pseudomonadati</taxon>
        <taxon>Pseudomonadota</taxon>
        <taxon>Alphaproteobacteria</taxon>
        <taxon>Hyphomicrobiales</taxon>
        <taxon>Methylopilaceae</taxon>
        <taxon>Hansschlegelia</taxon>
    </lineage>
</organism>
<evidence type="ECO:0000313" key="12">
    <source>
        <dbReference type="Proteomes" id="UP001143372"/>
    </source>
</evidence>
<evidence type="ECO:0000256" key="4">
    <source>
        <dbReference type="ARBA" id="ARBA00011062"/>
    </source>
</evidence>
<keyword evidence="6 9" id="KW-0479">Metal-binding</keyword>
<dbReference type="SUPFAM" id="SSF64167">
    <property type="entry name" value="SurE-like"/>
    <property type="match status" value="1"/>
</dbReference>
<evidence type="ECO:0000256" key="6">
    <source>
        <dbReference type="ARBA" id="ARBA00022723"/>
    </source>
</evidence>
<comment type="caution">
    <text evidence="11">The sequence shown here is derived from an EMBL/GenBank/DDBJ whole genome shotgun (WGS) entry which is preliminary data.</text>
</comment>
<dbReference type="HAMAP" id="MF_00060">
    <property type="entry name" value="SurE"/>
    <property type="match status" value="1"/>
</dbReference>
<evidence type="ECO:0000256" key="3">
    <source>
        <dbReference type="ARBA" id="ARBA00004496"/>
    </source>
</evidence>
<dbReference type="FunFam" id="3.40.1210.10:FF:000001">
    <property type="entry name" value="5'/3'-nucleotidase SurE"/>
    <property type="match status" value="1"/>
</dbReference>
<proteinExistence type="inferred from homology"/>
<dbReference type="NCBIfam" id="TIGR00087">
    <property type="entry name" value="surE"/>
    <property type="match status" value="1"/>
</dbReference>
<dbReference type="EC" id="3.1.3.5" evidence="9"/>
<protein>
    <recommendedName>
        <fullName evidence="9">5'-nucleotidase SurE</fullName>
        <ecNumber evidence="9">3.1.3.5</ecNumber>
    </recommendedName>
    <alternativeName>
        <fullName evidence="9">Nucleoside 5'-monophosphate phosphohydrolase</fullName>
    </alternativeName>
</protein>
<dbReference type="GO" id="GO:0046872">
    <property type="term" value="F:metal ion binding"/>
    <property type="evidence" value="ECO:0007669"/>
    <property type="project" value="UniProtKB-UniRule"/>
</dbReference>
<dbReference type="GO" id="GO:0004309">
    <property type="term" value="F:exopolyphosphatase activity"/>
    <property type="evidence" value="ECO:0007669"/>
    <property type="project" value="TreeGrafter"/>
</dbReference>
<dbReference type="GO" id="GO:0008253">
    <property type="term" value="F:5'-nucleotidase activity"/>
    <property type="evidence" value="ECO:0007669"/>
    <property type="project" value="UniProtKB-UniRule"/>
</dbReference>
<comment type="catalytic activity">
    <reaction evidence="1 9">
        <text>a ribonucleoside 5'-phosphate + H2O = a ribonucleoside + phosphate</text>
        <dbReference type="Rhea" id="RHEA:12484"/>
        <dbReference type="ChEBI" id="CHEBI:15377"/>
        <dbReference type="ChEBI" id="CHEBI:18254"/>
        <dbReference type="ChEBI" id="CHEBI:43474"/>
        <dbReference type="ChEBI" id="CHEBI:58043"/>
        <dbReference type="EC" id="3.1.3.5"/>
    </reaction>
</comment>
<comment type="similarity">
    <text evidence="4 9">Belongs to the SurE nucleotidase family.</text>
</comment>
<comment type="function">
    <text evidence="9">Nucleotidase that shows phosphatase activity on nucleoside 5'-monophosphates.</text>
</comment>
<comment type="cofactor">
    <cofactor evidence="9">
        <name>a divalent metal cation</name>
        <dbReference type="ChEBI" id="CHEBI:60240"/>
    </cofactor>
    <text evidence="9">Binds 1 divalent metal cation per subunit.</text>
</comment>
<feature type="domain" description="Survival protein SurE-like phosphatase/nucleotidase" evidence="10">
    <location>
        <begin position="17"/>
        <end position="202"/>
    </location>
</feature>
<name>A0A9W6IYJ8_9HYPH</name>